<keyword evidence="10 11" id="KW-0998">Cell outer membrane</keyword>
<dbReference type="EMBL" id="CP059736">
    <property type="protein sequence ID" value="WDE02408.1"/>
    <property type="molecule type" value="Genomic_DNA"/>
</dbReference>
<evidence type="ECO:0000256" key="4">
    <source>
        <dbReference type="ARBA" id="ARBA00022452"/>
    </source>
</evidence>
<evidence type="ECO:0000256" key="3">
    <source>
        <dbReference type="ARBA" id="ARBA00022448"/>
    </source>
</evidence>
<feature type="domain" description="TonB-dependent receptor-like beta-barrel" evidence="13">
    <location>
        <begin position="266"/>
        <end position="653"/>
    </location>
</feature>
<keyword evidence="4 11" id="KW-1134">Transmembrane beta strand</keyword>
<reference evidence="15 16" key="1">
    <citation type="journal article" date="2015" name="Genome Announc.">
        <title>Draft Genome Sequences of Marine Isolates of Thalassomonas viridans and Thalassomonas actiniarum.</title>
        <authorList>
            <person name="Olonade I."/>
            <person name="van Zyl L.J."/>
            <person name="Trindade M."/>
        </authorList>
    </citation>
    <scope>NUCLEOTIDE SEQUENCE [LARGE SCALE GENOMIC DNA]</scope>
    <source>
        <strain evidence="15 16">A5K-106</strain>
    </source>
</reference>
<evidence type="ECO:0000256" key="10">
    <source>
        <dbReference type="ARBA" id="ARBA00023237"/>
    </source>
</evidence>
<dbReference type="InterPro" id="IPR039426">
    <property type="entry name" value="TonB-dep_rcpt-like"/>
</dbReference>
<dbReference type="Pfam" id="PF07715">
    <property type="entry name" value="Plug"/>
    <property type="match status" value="1"/>
</dbReference>
<dbReference type="PROSITE" id="PS52016">
    <property type="entry name" value="TONB_DEPENDENT_REC_3"/>
    <property type="match status" value="1"/>
</dbReference>
<keyword evidence="7 12" id="KW-0798">TonB box</keyword>
<keyword evidence="3 11" id="KW-0813">Transport</keyword>
<dbReference type="PANTHER" id="PTHR30069:SF29">
    <property type="entry name" value="HEMOGLOBIN AND HEMOGLOBIN-HAPTOGLOBIN-BINDING PROTEIN 1-RELATED"/>
    <property type="match status" value="1"/>
</dbReference>
<evidence type="ECO:0000256" key="9">
    <source>
        <dbReference type="ARBA" id="ARBA00023170"/>
    </source>
</evidence>
<dbReference type="Proteomes" id="UP000032568">
    <property type="component" value="Chromosome pTact"/>
</dbReference>
<evidence type="ECO:0000313" key="15">
    <source>
        <dbReference type="EMBL" id="WDE02408.1"/>
    </source>
</evidence>
<evidence type="ECO:0000256" key="1">
    <source>
        <dbReference type="ARBA" id="ARBA00004571"/>
    </source>
</evidence>
<dbReference type="AlphaFoldDB" id="A0AAE9YZI9"/>
<dbReference type="PANTHER" id="PTHR30069">
    <property type="entry name" value="TONB-DEPENDENT OUTER MEMBRANE RECEPTOR"/>
    <property type="match status" value="1"/>
</dbReference>
<comment type="similarity">
    <text evidence="2">Belongs to the TonB-dependent receptor family. Hemoglobin/haptoglobin binding protein subfamily.</text>
</comment>
<name>A0AAE9YZI9_9GAMM</name>
<keyword evidence="9 15" id="KW-0675">Receptor</keyword>
<dbReference type="Gene3D" id="2.40.170.20">
    <property type="entry name" value="TonB-dependent receptor, beta-barrel domain"/>
    <property type="match status" value="1"/>
</dbReference>
<evidence type="ECO:0000259" key="13">
    <source>
        <dbReference type="Pfam" id="PF00593"/>
    </source>
</evidence>
<sequence length="709" mass="79018">MTITRMFFCIIWLAVAPALYAEETKLLFNMSLEELSKISVVYAASGFKQKTSKAPATVTIITNDELQARGARTLSDVLISVPGVHVSESQIQYNHKKFIIRGLSGDYSSQVKILIDGEPFYNMQSSGISNGFHLPLTSFKQIEIIKGPGSAVYGADAFAGIINLVSYQQNEMKTNVGGRIGSFDSYDLFAKHELFIGDSHLQLSFDYSKSNDDPKRIINTDLQSVFDGIFATSASQAPGPIDEHYEVMSAMAKWHWHKLSLNYFTWRNFDMGLGGGIAQALDSKGSASTKHNQYLAKYDLSDYVDSNLIATFSYKNQWNQSYLNVFPAGSVLPIGADGNLDFSAPTTVALFSDGYIGTPSSGGNVTAYRLTHLFNISENHLFRWETGYERLKFNATERKNFGPSVLLGTETVVTGHLTDVSGTPYVYLPDVKRNFYYLSIQDEWQLQPNLQFTLGARYDNYSDFGARTNPRLGLIWQTSDALTMKFFAGTAIKAPSIAQLYSQNNPVGLGNSSLQSEKVETIETGMGLEYFVNENMLISASFYKYHARDLVKFVFDEEQRGNVAQNIGELKGKGTELSFKWKPYNHVSLDANYSVVQSENEAGVDTADIPRNMAYLGIAWQPSGNWSWNLNAKWVGNRVRAITDTRDKLASYTWVTSKLQLTDIIKGVDAAIIINNALDTQAREPSNGSIADDYPQPGRQVLLEMNYRF</sequence>
<evidence type="ECO:0000256" key="11">
    <source>
        <dbReference type="PROSITE-ProRule" id="PRU01360"/>
    </source>
</evidence>
<dbReference type="GO" id="GO:0009279">
    <property type="term" value="C:cell outer membrane"/>
    <property type="evidence" value="ECO:0007669"/>
    <property type="project" value="UniProtKB-SubCell"/>
</dbReference>
<accession>A0AAE9YZI9</accession>
<reference evidence="15 16" key="2">
    <citation type="journal article" date="2022" name="Mar. Drugs">
        <title>Bioassay-Guided Fractionation Leads to the Detection of Cholic Acid Generated by the Rare Thalassomonas sp.</title>
        <authorList>
            <person name="Pheiffer F."/>
            <person name="Schneider Y.K."/>
            <person name="Hansen E.H."/>
            <person name="Andersen J.H."/>
            <person name="Isaksson J."/>
            <person name="Busche T."/>
            <person name="R C."/>
            <person name="Kalinowski J."/>
            <person name="Zyl L.V."/>
            <person name="Trindade M."/>
        </authorList>
    </citation>
    <scope>NUCLEOTIDE SEQUENCE [LARGE SCALE GENOMIC DNA]</scope>
    <source>
        <strain evidence="15 16">A5K-106</strain>
    </source>
</reference>
<dbReference type="GO" id="GO:0015344">
    <property type="term" value="F:siderophore uptake transmembrane transporter activity"/>
    <property type="evidence" value="ECO:0007669"/>
    <property type="project" value="TreeGrafter"/>
</dbReference>
<keyword evidence="8 11" id="KW-0472">Membrane</keyword>
<dbReference type="SUPFAM" id="SSF56935">
    <property type="entry name" value="Porins"/>
    <property type="match status" value="1"/>
</dbReference>
<organism evidence="15 16">
    <name type="scientific">Thalassomonas actiniarum</name>
    <dbReference type="NCBI Taxonomy" id="485447"/>
    <lineage>
        <taxon>Bacteria</taxon>
        <taxon>Pseudomonadati</taxon>
        <taxon>Pseudomonadota</taxon>
        <taxon>Gammaproteobacteria</taxon>
        <taxon>Alteromonadales</taxon>
        <taxon>Colwelliaceae</taxon>
        <taxon>Thalassomonas</taxon>
    </lineage>
</organism>
<dbReference type="InterPro" id="IPR012910">
    <property type="entry name" value="Plug_dom"/>
</dbReference>
<dbReference type="Pfam" id="PF00593">
    <property type="entry name" value="TonB_dep_Rec_b-barrel"/>
    <property type="match status" value="1"/>
</dbReference>
<evidence type="ECO:0000256" key="2">
    <source>
        <dbReference type="ARBA" id="ARBA00008143"/>
    </source>
</evidence>
<dbReference type="GO" id="GO:0044718">
    <property type="term" value="P:siderophore transmembrane transport"/>
    <property type="evidence" value="ECO:0007669"/>
    <property type="project" value="TreeGrafter"/>
</dbReference>
<dbReference type="InterPro" id="IPR037066">
    <property type="entry name" value="Plug_dom_sf"/>
</dbReference>
<evidence type="ECO:0000256" key="6">
    <source>
        <dbReference type="ARBA" id="ARBA00022729"/>
    </source>
</evidence>
<comment type="subcellular location">
    <subcellularLocation>
        <location evidence="1 11">Cell outer membrane</location>
        <topology evidence="1 11">Multi-pass membrane protein</topology>
    </subcellularLocation>
</comment>
<keyword evidence="6" id="KW-0732">Signal</keyword>
<dbReference type="Gene3D" id="2.170.130.10">
    <property type="entry name" value="TonB-dependent receptor, plug domain"/>
    <property type="match status" value="1"/>
</dbReference>
<evidence type="ECO:0000256" key="12">
    <source>
        <dbReference type="RuleBase" id="RU003357"/>
    </source>
</evidence>
<evidence type="ECO:0000256" key="8">
    <source>
        <dbReference type="ARBA" id="ARBA00023136"/>
    </source>
</evidence>
<evidence type="ECO:0000313" key="16">
    <source>
        <dbReference type="Proteomes" id="UP000032568"/>
    </source>
</evidence>
<proteinExistence type="inferred from homology"/>
<evidence type="ECO:0000259" key="14">
    <source>
        <dbReference type="Pfam" id="PF07715"/>
    </source>
</evidence>
<dbReference type="RefSeq" id="WP_044832625.1">
    <property type="nucleotide sequence ID" value="NZ_CP059736.1"/>
</dbReference>
<dbReference type="InterPro" id="IPR000531">
    <property type="entry name" value="Beta-barrel_TonB"/>
</dbReference>
<keyword evidence="5 11" id="KW-0812">Transmembrane</keyword>
<evidence type="ECO:0000256" key="5">
    <source>
        <dbReference type="ARBA" id="ARBA00022692"/>
    </source>
</evidence>
<gene>
    <name evidence="15" type="ORF">SG35_028770</name>
</gene>
<keyword evidence="16" id="KW-1185">Reference proteome</keyword>
<evidence type="ECO:0000256" key="7">
    <source>
        <dbReference type="ARBA" id="ARBA00023077"/>
    </source>
</evidence>
<dbReference type="InterPro" id="IPR036942">
    <property type="entry name" value="Beta-barrel_TonB_sf"/>
</dbReference>
<protein>
    <submittedName>
        <fullName evidence="15">TonB-dependent receptor</fullName>
    </submittedName>
</protein>
<dbReference type="KEGG" id="tact:SG35_028770"/>
<feature type="domain" description="TonB-dependent receptor plug" evidence="14">
    <location>
        <begin position="52"/>
        <end position="161"/>
    </location>
</feature>